<gene>
    <name evidence="9" type="primary">cbpA</name>
    <name evidence="9" type="ORF">GF1_25540</name>
</gene>
<dbReference type="InterPro" id="IPR036869">
    <property type="entry name" value="J_dom_sf"/>
</dbReference>
<name>A0A915U2K8_9BACT</name>
<evidence type="ECO:0000256" key="1">
    <source>
        <dbReference type="ARBA" id="ARBA00022490"/>
    </source>
</evidence>
<keyword evidence="7" id="KW-0143">Chaperone</keyword>
<evidence type="ECO:0000259" key="8">
    <source>
        <dbReference type="PROSITE" id="PS50076"/>
    </source>
</evidence>
<dbReference type="InterPro" id="IPR008971">
    <property type="entry name" value="HSP40/DnaJ_pept-bd"/>
</dbReference>
<evidence type="ECO:0000313" key="9">
    <source>
        <dbReference type="EMBL" id="BCO10178.1"/>
    </source>
</evidence>
<dbReference type="SUPFAM" id="SSF46565">
    <property type="entry name" value="Chaperone J-domain"/>
    <property type="match status" value="1"/>
</dbReference>
<dbReference type="CDD" id="cd10747">
    <property type="entry name" value="DnaJ_C"/>
    <property type="match status" value="1"/>
</dbReference>
<dbReference type="GO" id="GO:0003677">
    <property type="term" value="F:DNA binding"/>
    <property type="evidence" value="ECO:0007669"/>
    <property type="project" value="UniProtKB-KW"/>
</dbReference>
<keyword evidence="2" id="KW-0479">Metal-binding</keyword>
<keyword evidence="4" id="KW-0863">Zinc-finger</keyword>
<dbReference type="RefSeq" id="WP_267926912.1">
    <property type="nucleotide sequence ID" value="NZ_AP024233.1"/>
</dbReference>
<dbReference type="EMBL" id="AP024233">
    <property type="protein sequence ID" value="BCO10178.1"/>
    <property type="molecule type" value="Genomic_DNA"/>
</dbReference>
<dbReference type="FunFam" id="2.60.260.20:FF:000008">
    <property type="entry name" value="Curved DNA-binding protein"/>
    <property type="match status" value="1"/>
</dbReference>
<dbReference type="Proteomes" id="UP001063350">
    <property type="component" value="Chromosome"/>
</dbReference>
<feature type="domain" description="J" evidence="8">
    <location>
        <begin position="5"/>
        <end position="69"/>
    </location>
</feature>
<dbReference type="SMART" id="SM00271">
    <property type="entry name" value="DnaJ"/>
    <property type="match status" value="1"/>
</dbReference>
<dbReference type="Pfam" id="PF00226">
    <property type="entry name" value="DnaJ"/>
    <property type="match status" value="1"/>
</dbReference>
<keyword evidence="1" id="KW-0963">Cytoplasm</keyword>
<dbReference type="KEGG" id="ddu:GF1_25540"/>
<organism evidence="9 10">
    <name type="scientific">Desulfolithobacter dissulfuricans</name>
    <dbReference type="NCBI Taxonomy" id="2795293"/>
    <lineage>
        <taxon>Bacteria</taxon>
        <taxon>Pseudomonadati</taxon>
        <taxon>Thermodesulfobacteriota</taxon>
        <taxon>Desulfobulbia</taxon>
        <taxon>Desulfobulbales</taxon>
        <taxon>Desulfobulbaceae</taxon>
        <taxon>Desulfolithobacter</taxon>
    </lineage>
</organism>
<keyword evidence="6 9" id="KW-0238">DNA-binding</keyword>
<keyword evidence="5" id="KW-0862">Zinc</keyword>
<dbReference type="PROSITE" id="PS00636">
    <property type="entry name" value="DNAJ_1"/>
    <property type="match status" value="1"/>
</dbReference>
<dbReference type="FunFam" id="2.60.260.20:FF:000005">
    <property type="entry name" value="Chaperone protein dnaJ 1, mitochondrial"/>
    <property type="match status" value="1"/>
</dbReference>
<keyword evidence="10" id="KW-1185">Reference proteome</keyword>
<dbReference type="PROSITE" id="PS50076">
    <property type="entry name" value="DNAJ_2"/>
    <property type="match status" value="1"/>
</dbReference>
<dbReference type="Pfam" id="PF01556">
    <property type="entry name" value="DnaJ_C"/>
    <property type="match status" value="1"/>
</dbReference>
<dbReference type="GO" id="GO:0008270">
    <property type="term" value="F:zinc ion binding"/>
    <property type="evidence" value="ECO:0007669"/>
    <property type="project" value="UniProtKB-KW"/>
</dbReference>
<protein>
    <submittedName>
        <fullName evidence="9">Curved DNA-binding protein</fullName>
    </submittedName>
</protein>
<dbReference type="SUPFAM" id="SSF49493">
    <property type="entry name" value="HSP40/DnaJ peptide-binding domain"/>
    <property type="match status" value="2"/>
</dbReference>
<dbReference type="GO" id="GO:0042026">
    <property type="term" value="P:protein refolding"/>
    <property type="evidence" value="ECO:0007669"/>
    <property type="project" value="TreeGrafter"/>
</dbReference>
<proteinExistence type="predicted"/>
<evidence type="ECO:0000256" key="6">
    <source>
        <dbReference type="ARBA" id="ARBA00023125"/>
    </source>
</evidence>
<dbReference type="CDD" id="cd06257">
    <property type="entry name" value="DnaJ"/>
    <property type="match status" value="1"/>
</dbReference>
<dbReference type="InterPro" id="IPR018253">
    <property type="entry name" value="DnaJ_domain_CS"/>
</dbReference>
<evidence type="ECO:0000256" key="7">
    <source>
        <dbReference type="ARBA" id="ARBA00023186"/>
    </source>
</evidence>
<dbReference type="GO" id="GO:0051082">
    <property type="term" value="F:unfolded protein binding"/>
    <property type="evidence" value="ECO:0007669"/>
    <property type="project" value="InterPro"/>
</dbReference>
<dbReference type="PANTHER" id="PTHR43096:SF52">
    <property type="entry name" value="DNAJ HOMOLOG 1, MITOCHONDRIAL-RELATED"/>
    <property type="match status" value="1"/>
</dbReference>
<dbReference type="InterPro" id="IPR002939">
    <property type="entry name" value="DnaJ_C"/>
</dbReference>
<evidence type="ECO:0000256" key="5">
    <source>
        <dbReference type="ARBA" id="ARBA00022833"/>
    </source>
</evidence>
<evidence type="ECO:0000256" key="4">
    <source>
        <dbReference type="ARBA" id="ARBA00022771"/>
    </source>
</evidence>
<dbReference type="PRINTS" id="PR00625">
    <property type="entry name" value="JDOMAIN"/>
</dbReference>
<reference evidence="9" key="1">
    <citation type="submission" date="2020-12" db="EMBL/GenBank/DDBJ databases">
        <title>Desulfobium dissulfuricans gen. nov., sp. nov., a novel mesophilic, sulfate-reducing bacterium isolated from a deep-sea hydrothermal vent.</title>
        <authorList>
            <person name="Hashimoto Y."/>
            <person name="Tame A."/>
            <person name="Sawayama S."/>
            <person name="Miyazaki J."/>
            <person name="Takai K."/>
            <person name="Nakagawa S."/>
        </authorList>
    </citation>
    <scope>NUCLEOTIDE SEQUENCE</scope>
    <source>
        <strain evidence="9">GF1</strain>
    </source>
</reference>
<evidence type="ECO:0000256" key="3">
    <source>
        <dbReference type="ARBA" id="ARBA00022737"/>
    </source>
</evidence>
<dbReference type="Gene3D" id="2.60.260.20">
    <property type="entry name" value="Urease metallochaperone UreE, N-terminal domain"/>
    <property type="match status" value="2"/>
</dbReference>
<keyword evidence="3" id="KW-0677">Repeat</keyword>
<evidence type="ECO:0000313" key="10">
    <source>
        <dbReference type="Proteomes" id="UP001063350"/>
    </source>
</evidence>
<evidence type="ECO:0000256" key="2">
    <source>
        <dbReference type="ARBA" id="ARBA00022723"/>
    </source>
</evidence>
<dbReference type="Gene3D" id="1.10.287.110">
    <property type="entry name" value="DnaJ domain"/>
    <property type="match status" value="1"/>
</dbReference>
<dbReference type="PANTHER" id="PTHR43096">
    <property type="entry name" value="DNAJ HOMOLOG 1, MITOCHONDRIAL-RELATED"/>
    <property type="match status" value="1"/>
</dbReference>
<sequence>MEYKDYYEILGVSRDATQDEIKRAYRKLARKYHPDVSKEPDAEKKFKDVGEAYEVLKDPEKRAAYDKFGANWQHGQDFEPPPNWDAGFEFSGSSYTGGGGAEGFSDFFEELFGRSRFTGRTSSGGRQRSFRMKGEDQHAKIVIRLADAYNGSKQTITLQKPEVDENGHVVTRPHTLHVTIPKGIIEGQRIRLEGQGMPGIGGGPPGDLYLEIAFADDPIFRAEKRDIHMTLPITPWEAALGATVTVPTLGGKVQMKIPPGSQSGNKLRLKGKGLCTATKKGDQIVTLKIMVPVPETDEQKKLYKEMAKLMPFNPRAELGV</sequence>
<accession>A0A915U2K8</accession>
<dbReference type="GO" id="GO:0005737">
    <property type="term" value="C:cytoplasm"/>
    <property type="evidence" value="ECO:0007669"/>
    <property type="project" value="TreeGrafter"/>
</dbReference>
<dbReference type="AlphaFoldDB" id="A0A915U2K8"/>
<dbReference type="InterPro" id="IPR001623">
    <property type="entry name" value="DnaJ_domain"/>
</dbReference>